<feature type="transmembrane region" description="Helical" evidence="9">
    <location>
        <begin position="372"/>
        <end position="401"/>
    </location>
</feature>
<reference evidence="10 11" key="1">
    <citation type="submission" date="2016-05" db="EMBL/GenBank/DDBJ databases">
        <title>Whole genome sequencing of Tetragenococcus halophilus subsp. halophilus NISL 7118.</title>
        <authorList>
            <person name="Shiwa Y."/>
            <person name="Nishimura I."/>
            <person name="Yoshikawa H."/>
            <person name="Koyama Y."/>
            <person name="Oguma T."/>
        </authorList>
    </citation>
    <scope>NUCLEOTIDE SEQUENCE [LARGE SCALE GENOMIC DNA]</scope>
    <source>
        <strain evidence="10 11">NISL 7118</strain>
    </source>
</reference>
<evidence type="ECO:0000313" key="11">
    <source>
        <dbReference type="Proteomes" id="UP000236214"/>
    </source>
</evidence>
<organism evidence="10 11">
    <name type="scientific">Tetragenococcus halophilus subsp. halophilus</name>
    <dbReference type="NCBI Taxonomy" id="1513897"/>
    <lineage>
        <taxon>Bacteria</taxon>
        <taxon>Bacillati</taxon>
        <taxon>Bacillota</taxon>
        <taxon>Bacilli</taxon>
        <taxon>Lactobacillales</taxon>
        <taxon>Enterococcaceae</taxon>
        <taxon>Tetragenococcus</taxon>
    </lineage>
</organism>
<dbReference type="GO" id="GO:0046961">
    <property type="term" value="F:proton-transporting ATPase activity, rotational mechanism"/>
    <property type="evidence" value="ECO:0007669"/>
    <property type="project" value="InterPro"/>
</dbReference>
<keyword evidence="7 9" id="KW-0472">Membrane</keyword>
<dbReference type="PANTHER" id="PTHR11629">
    <property type="entry name" value="VACUOLAR PROTON ATPASES"/>
    <property type="match status" value="1"/>
</dbReference>
<dbReference type="GO" id="GO:0016471">
    <property type="term" value="C:vacuolar proton-transporting V-type ATPase complex"/>
    <property type="evidence" value="ECO:0007669"/>
    <property type="project" value="TreeGrafter"/>
</dbReference>
<dbReference type="Proteomes" id="UP000236214">
    <property type="component" value="Unassembled WGS sequence"/>
</dbReference>
<name>A0A2H6DKY6_TETHA</name>
<feature type="transmembrane region" description="Helical" evidence="9">
    <location>
        <begin position="451"/>
        <end position="472"/>
    </location>
</feature>
<keyword evidence="6" id="KW-0406">Ion transport</keyword>
<evidence type="ECO:0000313" key="10">
    <source>
        <dbReference type="EMBL" id="GBD67327.1"/>
    </source>
</evidence>
<keyword evidence="4 9" id="KW-0812">Transmembrane</keyword>
<feature type="transmembrane region" description="Helical" evidence="9">
    <location>
        <begin position="565"/>
        <end position="586"/>
    </location>
</feature>
<dbReference type="EMBL" id="BDEC01000005">
    <property type="protein sequence ID" value="GBD67327.1"/>
    <property type="molecule type" value="Genomic_DNA"/>
</dbReference>
<dbReference type="PANTHER" id="PTHR11629:SF63">
    <property type="entry name" value="V-TYPE PROTON ATPASE SUBUNIT A"/>
    <property type="match status" value="1"/>
</dbReference>
<dbReference type="RefSeq" id="WP_258039157.1">
    <property type="nucleotide sequence ID" value="NZ_BDEB01000035.1"/>
</dbReference>
<evidence type="ECO:0000256" key="8">
    <source>
        <dbReference type="SAM" id="Coils"/>
    </source>
</evidence>
<dbReference type="GO" id="GO:0033179">
    <property type="term" value="C:proton-transporting V-type ATPase, V0 domain"/>
    <property type="evidence" value="ECO:0007669"/>
    <property type="project" value="InterPro"/>
</dbReference>
<feature type="transmembrane region" description="Helical" evidence="9">
    <location>
        <begin position="592"/>
        <end position="612"/>
    </location>
</feature>
<feature type="coiled-coil region" evidence="8">
    <location>
        <begin position="236"/>
        <end position="267"/>
    </location>
</feature>
<comment type="subcellular location">
    <subcellularLocation>
        <location evidence="1">Membrane</location>
        <topology evidence="1">Multi-pass membrane protein</topology>
    </subcellularLocation>
</comment>
<evidence type="ECO:0000256" key="9">
    <source>
        <dbReference type="SAM" id="Phobius"/>
    </source>
</evidence>
<gene>
    <name evidence="10" type="primary">ntpI</name>
    <name evidence="10" type="ORF">TEHN7118_0133</name>
</gene>
<evidence type="ECO:0000256" key="7">
    <source>
        <dbReference type="ARBA" id="ARBA00023136"/>
    </source>
</evidence>
<protein>
    <submittedName>
        <fullName evidence="10">V-type Na(+)-transporting ATPase subunit I</fullName>
    </submittedName>
</protein>
<evidence type="ECO:0000256" key="6">
    <source>
        <dbReference type="ARBA" id="ARBA00023065"/>
    </source>
</evidence>
<accession>A0A2H6DKY6</accession>
<keyword evidence="5 9" id="KW-1133">Transmembrane helix</keyword>
<evidence type="ECO:0000256" key="5">
    <source>
        <dbReference type="ARBA" id="ARBA00022989"/>
    </source>
</evidence>
<feature type="transmembrane region" description="Helical" evidence="9">
    <location>
        <begin position="512"/>
        <end position="533"/>
    </location>
</feature>
<dbReference type="InterPro" id="IPR002490">
    <property type="entry name" value="V-ATPase_116kDa_su"/>
</dbReference>
<evidence type="ECO:0000256" key="1">
    <source>
        <dbReference type="ARBA" id="ARBA00004141"/>
    </source>
</evidence>
<keyword evidence="3" id="KW-0813">Transport</keyword>
<sequence>MNMAIEKMQKFNLITFYNNQDAVMEQLQDFQQVELFSASQFNKQANAFFSQMQEHPEADKIEDQIGNVTWARDFLTPYVEKPSMIQALRKPLRHYTLRQLSEHAHTFDWKNIYSDLRKQDKRLRAIEQEKQDLSLQEDELNKWQYFDEHPAVLATFKETIGVLGTVPNTEINQLKKEMGKEQLQNAYLEIIHQSSTTSYLLLLFLRENQEEVQTTLSDAGFQEYEYPYEDKPAEALRQVKEKLHQLVEEERSIKARLKAQKNNYKDLGLVAEYLDSLFVRVHSNQYLLQSEYTMDLSGWVPARQTEELDRQIRQVVGKDYFLEFAEVKEEEYSNTPVLLKNHKLIKPFEALVEMYSLPQYWEIDPTPFMMPFYALAFGLMVADFGYGLLLFVASALAKYFLHFKEGMKQNINMFQICAVPTMMWGLVYGNIFGKQFSFQLLSTDSDITEILVMSMIFGFIQIMFGLGLKFYLLWRRESEKLKALLQAGSWMLFLVSAAMIAAGMLLVPETNLQSVGIACLIISLVLVVIGGSLDGNTIIGKIGSSLYSVMDITNYLSDLISYTRLMALGVAGGSIGAAFNLILSYLPTPAKFTIGIVLFIVLHGLNIFLSYLSAYVHGIRLQYLEFFNKFYTGGGRAFKPFKSNESYVQVVSEQKQQQGEE</sequence>
<evidence type="ECO:0000256" key="3">
    <source>
        <dbReference type="ARBA" id="ARBA00022448"/>
    </source>
</evidence>
<dbReference type="Pfam" id="PF01496">
    <property type="entry name" value="V_ATPase_I"/>
    <property type="match status" value="2"/>
</dbReference>
<dbReference type="AlphaFoldDB" id="A0A2H6DKY6"/>
<keyword evidence="11" id="KW-1185">Reference proteome</keyword>
<feature type="transmembrane region" description="Helical" evidence="9">
    <location>
        <begin position="413"/>
        <end position="431"/>
    </location>
</feature>
<evidence type="ECO:0000256" key="2">
    <source>
        <dbReference type="ARBA" id="ARBA00009904"/>
    </source>
</evidence>
<dbReference type="GO" id="GO:0007035">
    <property type="term" value="P:vacuolar acidification"/>
    <property type="evidence" value="ECO:0007669"/>
    <property type="project" value="TreeGrafter"/>
</dbReference>
<proteinExistence type="inferred from homology"/>
<evidence type="ECO:0000256" key="4">
    <source>
        <dbReference type="ARBA" id="ARBA00022692"/>
    </source>
</evidence>
<feature type="transmembrane region" description="Helical" evidence="9">
    <location>
        <begin position="484"/>
        <end position="506"/>
    </location>
</feature>
<comment type="caution">
    <text evidence="10">The sequence shown here is derived from an EMBL/GenBank/DDBJ whole genome shotgun (WGS) entry which is preliminary data.</text>
</comment>
<dbReference type="GO" id="GO:0051117">
    <property type="term" value="F:ATPase binding"/>
    <property type="evidence" value="ECO:0007669"/>
    <property type="project" value="TreeGrafter"/>
</dbReference>
<comment type="similarity">
    <text evidence="2">Belongs to the V-ATPase 116 kDa subunit family.</text>
</comment>
<keyword evidence="8" id="KW-0175">Coiled coil</keyword>